<evidence type="ECO:0000313" key="21">
    <source>
        <dbReference type="EMBL" id="SCU86406.1"/>
    </source>
</evidence>
<evidence type="ECO:0000256" key="2">
    <source>
        <dbReference type="ARBA" id="ARBA00005189"/>
    </source>
</evidence>
<dbReference type="AlphaFoldDB" id="A0A1K0IYR0"/>
<dbReference type="InterPro" id="IPR036291">
    <property type="entry name" value="NAD(P)-bd_dom_sf"/>
</dbReference>
<comment type="catalytic activity">
    <reaction evidence="19">
        <text>(2E)-decenoyl-CoA + NADPH + H(+) = decanoyl-CoA + NADP(+)</text>
        <dbReference type="Rhea" id="RHEA:44960"/>
        <dbReference type="ChEBI" id="CHEBI:15378"/>
        <dbReference type="ChEBI" id="CHEBI:57783"/>
        <dbReference type="ChEBI" id="CHEBI:58349"/>
        <dbReference type="ChEBI" id="CHEBI:61406"/>
        <dbReference type="ChEBI" id="CHEBI:61430"/>
    </reaction>
    <physiologicalReaction direction="left-to-right" evidence="19">
        <dbReference type="Rhea" id="RHEA:44961"/>
    </physiologicalReaction>
</comment>
<evidence type="ECO:0000256" key="19">
    <source>
        <dbReference type="ARBA" id="ARBA00049386"/>
    </source>
</evidence>
<keyword evidence="4" id="KW-0597">Phosphoprotein</keyword>
<comment type="catalytic activity">
    <reaction evidence="16">
        <text>(2E)-tetradecenoyl-CoA + NADPH + H(+) = tetradecanoyl-CoA + NADP(+)</text>
        <dbReference type="Rhea" id="RHEA:44968"/>
        <dbReference type="ChEBI" id="CHEBI:15378"/>
        <dbReference type="ChEBI" id="CHEBI:57385"/>
        <dbReference type="ChEBI" id="CHEBI:57783"/>
        <dbReference type="ChEBI" id="CHEBI:58349"/>
        <dbReference type="ChEBI" id="CHEBI:61405"/>
    </reaction>
    <physiologicalReaction direction="left-to-right" evidence="16">
        <dbReference type="Rhea" id="RHEA:44969"/>
    </physiologicalReaction>
</comment>
<gene>
    <name evidence="21" type="ORF">CNECB9_4570016</name>
</gene>
<dbReference type="InterPro" id="IPR002347">
    <property type="entry name" value="SDR_fam"/>
</dbReference>
<accession>A0A1K0IYR0</accession>
<dbReference type="GO" id="GO:0033306">
    <property type="term" value="P:phytol metabolic process"/>
    <property type="evidence" value="ECO:0007669"/>
    <property type="project" value="TreeGrafter"/>
</dbReference>
<evidence type="ECO:0000256" key="8">
    <source>
        <dbReference type="ARBA" id="ARBA00023098"/>
    </source>
</evidence>
<evidence type="ECO:0000256" key="18">
    <source>
        <dbReference type="ARBA" id="ARBA00049251"/>
    </source>
</evidence>
<keyword evidence="6" id="KW-0521">NADP</keyword>
<comment type="subunit">
    <text evidence="12">Interacts with PEX5, probably required to target it into peroxisomes.</text>
</comment>
<dbReference type="GO" id="GO:0019166">
    <property type="term" value="F:trans-2-enoyl-CoA reductase (NADPH) activity"/>
    <property type="evidence" value="ECO:0007669"/>
    <property type="project" value="UniProtKB-EC"/>
</dbReference>
<evidence type="ECO:0000256" key="6">
    <source>
        <dbReference type="ARBA" id="ARBA00022857"/>
    </source>
</evidence>
<dbReference type="EMBL" id="FMSH01000398">
    <property type="protein sequence ID" value="SCU86406.1"/>
    <property type="molecule type" value="Genomic_DNA"/>
</dbReference>
<name>A0A1K0IYR0_CUPNE</name>
<evidence type="ECO:0000256" key="10">
    <source>
        <dbReference type="ARBA" id="ARBA00023160"/>
    </source>
</evidence>
<dbReference type="PANTHER" id="PTHR24317:SF7">
    <property type="entry name" value="PEROXISOMAL TRANS-2-ENOYL-COA REDUCTASE"/>
    <property type="match status" value="1"/>
</dbReference>
<comment type="subcellular location">
    <subcellularLocation>
        <location evidence="1">Peroxisome</location>
    </subcellularLocation>
</comment>
<evidence type="ECO:0000256" key="9">
    <source>
        <dbReference type="ARBA" id="ARBA00023140"/>
    </source>
</evidence>
<protein>
    <recommendedName>
        <fullName evidence="14">Peroxisomal trans-2-enoyl-CoA reductase</fullName>
        <ecNumber evidence="13">1.3.1.38</ecNumber>
    </recommendedName>
</protein>
<evidence type="ECO:0000256" key="13">
    <source>
        <dbReference type="ARBA" id="ARBA00038849"/>
    </source>
</evidence>
<comment type="catalytic activity">
    <reaction evidence="18">
        <text>a (2E)-enoyl-CoA + NADPH + H(+) = a 2,3-saturated acyl-CoA + NADP(+)</text>
        <dbReference type="Rhea" id="RHEA:33763"/>
        <dbReference type="ChEBI" id="CHEBI:15378"/>
        <dbReference type="ChEBI" id="CHEBI:57783"/>
        <dbReference type="ChEBI" id="CHEBI:58349"/>
        <dbReference type="ChEBI" id="CHEBI:58856"/>
        <dbReference type="ChEBI" id="CHEBI:65111"/>
        <dbReference type="EC" id="1.3.1.38"/>
    </reaction>
    <physiologicalReaction direction="left-to-right" evidence="18">
        <dbReference type="Rhea" id="RHEA:33764"/>
    </physiologicalReaction>
</comment>
<organism evidence="21">
    <name type="scientific">Cupriavidus necator</name>
    <name type="common">Alcaligenes eutrophus</name>
    <name type="synonym">Ralstonia eutropha</name>
    <dbReference type="NCBI Taxonomy" id="106590"/>
    <lineage>
        <taxon>Bacteria</taxon>
        <taxon>Pseudomonadati</taxon>
        <taxon>Pseudomonadota</taxon>
        <taxon>Betaproteobacteria</taxon>
        <taxon>Burkholderiales</taxon>
        <taxon>Burkholderiaceae</taxon>
        <taxon>Cupriavidus</taxon>
    </lineage>
</organism>
<evidence type="ECO:0000256" key="17">
    <source>
        <dbReference type="ARBA" id="ARBA00049108"/>
    </source>
</evidence>
<keyword evidence="7" id="KW-0560">Oxidoreductase</keyword>
<keyword evidence="10" id="KW-0275">Fatty acid biosynthesis</keyword>
<evidence type="ECO:0000256" key="15">
    <source>
        <dbReference type="ARBA" id="ARBA00047570"/>
    </source>
</evidence>
<reference evidence="21" key="1">
    <citation type="submission" date="2016-09" db="EMBL/GenBank/DDBJ databases">
        <authorList>
            <person name="Capua I."/>
            <person name="De Benedictis P."/>
            <person name="Joannis T."/>
            <person name="Lombin L.H."/>
            <person name="Cattoli G."/>
        </authorList>
    </citation>
    <scope>NUCLEOTIDE SEQUENCE</scope>
    <source>
        <strain evidence="21">B9</strain>
    </source>
</reference>
<dbReference type="InterPro" id="IPR052388">
    <property type="entry name" value="Peroxisomal_t2-enoyl-CoA_red"/>
</dbReference>
<dbReference type="GO" id="GO:0006633">
    <property type="term" value="P:fatty acid biosynthetic process"/>
    <property type="evidence" value="ECO:0007669"/>
    <property type="project" value="UniProtKB-KW"/>
</dbReference>
<comment type="function">
    <text evidence="11">Participates in chain elongation of fatty acids. Catalyzes the reduction of trans-2-enoyl-CoAs of varying chain lengths from 6:1 to 16:1, having maximum activity with 10:1 CoA. Has no 2,4-dienoyl-CoA reductase activity.</text>
</comment>
<evidence type="ECO:0000256" key="4">
    <source>
        <dbReference type="ARBA" id="ARBA00022553"/>
    </source>
</evidence>
<dbReference type="Gene3D" id="3.40.50.720">
    <property type="entry name" value="NAD(P)-binding Rossmann-like Domain"/>
    <property type="match status" value="1"/>
</dbReference>
<evidence type="ECO:0000256" key="20">
    <source>
        <dbReference type="ARBA" id="ARBA00049559"/>
    </source>
</evidence>
<keyword evidence="3" id="KW-0444">Lipid biosynthesis</keyword>
<evidence type="ECO:0000256" key="1">
    <source>
        <dbReference type="ARBA" id="ARBA00004275"/>
    </source>
</evidence>
<evidence type="ECO:0000256" key="11">
    <source>
        <dbReference type="ARBA" id="ARBA00037124"/>
    </source>
</evidence>
<evidence type="ECO:0000256" key="12">
    <source>
        <dbReference type="ARBA" id="ARBA00038622"/>
    </source>
</evidence>
<evidence type="ECO:0000256" key="14">
    <source>
        <dbReference type="ARBA" id="ARBA00041063"/>
    </source>
</evidence>
<comment type="catalytic activity">
    <reaction evidence="15">
        <text>(2E)-dodecenoyl-CoA + NADPH + H(+) = dodecanoyl-CoA + NADP(+)</text>
        <dbReference type="Rhea" id="RHEA:44964"/>
        <dbReference type="ChEBI" id="CHEBI:15378"/>
        <dbReference type="ChEBI" id="CHEBI:57330"/>
        <dbReference type="ChEBI" id="CHEBI:57375"/>
        <dbReference type="ChEBI" id="CHEBI:57783"/>
        <dbReference type="ChEBI" id="CHEBI:58349"/>
    </reaction>
    <physiologicalReaction direction="left-to-right" evidence="15">
        <dbReference type="Rhea" id="RHEA:44965"/>
    </physiologicalReaction>
</comment>
<dbReference type="PANTHER" id="PTHR24317">
    <property type="entry name" value="PEROXISOMAL TRANS-2-ENOYL-COA REDUCTASE"/>
    <property type="match status" value="1"/>
</dbReference>
<dbReference type="SUPFAM" id="SSF51735">
    <property type="entry name" value="NAD(P)-binding Rossmann-fold domains"/>
    <property type="match status" value="1"/>
</dbReference>
<evidence type="ECO:0000256" key="16">
    <source>
        <dbReference type="ARBA" id="ARBA00048686"/>
    </source>
</evidence>
<comment type="catalytic activity">
    <reaction evidence="20">
        <text>(2E)-octenoyl-CoA + NADPH + H(+) = octanoyl-CoA + NADP(+)</text>
        <dbReference type="Rhea" id="RHEA:44952"/>
        <dbReference type="ChEBI" id="CHEBI:15378"/>
        <dbReference type="ChEBI" id="CHEBI:57386"/>
        <dbReference type="ChEBI" id="CHEBI:57783"/>
        <dbReference type="ChEBI" id="CHEBI:58349"/>
        <dbReference type="ChEBI" id="CHEBI:62242"/>
    </reaction>
    <physiologicalReaction direction="left-to-right" evidence="20">
        <dbReference type="Rhea" id="RHEA:44953"/>
    </physiologicalReaction>
</comment>
<dbReference type="EC" id="1.3.1.38" evidence="13"/>
<evidence type="ECO:0000256" key="5">
    <source>
        <dbReference type="ARBA" id="ARBA00022832"/>
    </source>
</evidence>
<comment type="catalytic activity">
    <reaction evidence="17">
        <text>(2E)-hexenoyl-CoA + NADPH + H(+) = hexanoyl-CoA + NADP(+)</text>
        <dbReference type="Rhea" id="RHEA:44956"/>
        <dbReference type="ChEBI" id="CHEBI:15378"/>
        <dbReference type="ChEBI" id="CHEBI:57783"/>
        <dbReference type="ChEBI" id="CHEBI:58349"/>
        <dbReference type="ChEBI" id="CHEBI:62077"/>
        <dbReference type="ChEBI" id="CHEBI:62620"/>
    </reaction>
    <physiologicalReaction direction="left-to-right" evidence="17">
        <dbReference type="Rhea" id="RHEA:44957"/>
    </physiologicalReaction>
</comment>
<keyword evidence="5" id="KW-0276">Fatty acid metabolism</keyword>
<proteinExistence type="predicted"/>
<dbReference type="Pfam" id="PF13561">
    <property type="entry name" value="adh_short_C2"/>
    <property type="match status" value="1"/>
</dbReference>
<keyword evidence="9" id="KW-0576">Peroxisome</keyword>
<keyword evidence="8" id="KW-0443">Lipid metabolism</keyword>
<evidence type="ECO:0000256" key="7">
    <source>
        <dbReference type="ARBA" id="ARBA00023002"/>
    </source>
</evidence>
<evidence type="ECO:0000256" key="3">
    <source>
        <dbReference type="ARBA" id="ARBA00022516"/>
    </source>
</evidence>
<sequence length="49" mass="5258">METKILPQFPVGRVGKPEEVAALVAYLRSEDAAYVTGSNIAINGGQHMQ</sequence>
<comment type="pathway">
    <text evidence="2">Lipid metabolism.</text>
</comment>